<evidence type="ECO:0000256" key="3">
    <source>
        <dbReference type="ARBA" id="ARBA00022705"/>
    </source>
</evidence>
<keyword evidence="3 12" id="KW-0235">DNA replication</keyword>
<dbReference type="SUPFAM" id="SSF52540">
    <property type="entry name" value="P-loop containing nucleoside triphosphate hydrolases"/>
    <property type="match status" value="1"/>
</dbReference>
<keyword evidence="8 12" id="KW-0238">DNA-binding</keyword>
<dbReference type="AlphaFoldDB" id="A0A2G3E409"/>
<dbReference type="GO" id="GO:1990077">
    <property type="term" value="C:primosome complex"/>
    <property type="evidence" value="ECO:0007669"/>
    <property type="project" value="UniProtKB-UniRule"/>
</dbReference>
<proteinExistence type="inferred from homology"/>
<dbReference type="CDD" id="cd00984">
    <property type="entry name" value="DnaB_C"/>
    <property type="match status" value="1"/>
</dbReference>
<keyword evidence="4 12" id="KW-0547">Nucleotide-binding</keyword>
<dbReference type="Proteomes" id="UP000224563">
    <property type="component" value="Unassembled WGS sequence"/>
</dbReference>
<dbReference type="EC" id="5.6.2.3" evidence="11 12"/>
<dbReference type="EMBL" id="PDYG01000018">
    <property type="protein sequence ID" value="PHU38016.1"/>
    <property type="molecule type" value="Genomic_DNA"/>
</dbReference>
<keyword evidence="9" id="KW-0413">Isomerase</keyword>
<gene>
    <name evidence="14" type="ORF">CSX02_04895</name>
</gene>
<dbReference type="GO" id="GO:0006269">
    <property type="term" value="P:DNA replication, synthesis of primer"/>
    <property type="evidence" value="ECO:0007669"/>
    <property type="project" value="UniProtKB-UniRule"/>
</dbReference>
<dbReference type="InterPro" id="IPR016136">
    <property type="entry name" value="DNA_helicase_N/primase_C"/>
</dbReference>
<dbReference type="GO" id="GO:0042802">
    <property type="term" value="F:identical protein binding"/>
    <property type="evidence" value="ECO:0007669"/>
    <property type="project" value="UniProtKB-ARBA"/>
</dbReference>
<keyword evidence="7 12" id="KW-0067">ATP-binding</keyword>
<comment type="function">
    <text evidence="12">The main replicative DNA helicase, it participates in initiation and elongation during chromosome replication. Travels ahead of the DNA replisome, separating dsDNA into templates for DNA synthesis. A processive ATP-dependent 5'-3' DNA helicase it has DNA-dependent ATPase activity.</text>
</comment>
<dbReference type="PANTHER" id="PTHR30153">
    <property type="entry name" value="REPLICATIVE DNA HELICASE DNAB"/>
    <property type="match status" value="1"/>
</dbReference>
<dbReference type="GO" id="GO:0005829">
    <property type="term" value="C:cytosol"/>
    <property type="evidence" value="ECO:0007669"/>
    <property type="project" value="TreeGrafter"/>
</dbReference>
<accession>A0A2G3E409</accession>
<dbReference type="Pfam" id="PF00772">
    <property type="entry name" value="DnaB"/>
    <property type="match status" value="1"/>
</dbReference>
<comment type="caution">
    <text evidence="14">The sequence shown here is derived from an EMBL/GenBank/DDBJ whole genome shotgun (WGS) entry which is preliminary data.</text>
</comment>
<evidence type="ECO:0000256" key="1">
    <source>
        <dbReference type="ARBA" id="ARBA00008428"/>
    </source>
</evidence>
<evidence type="ECO:0000313" key="14">
    <source>
        <dbReference type="EMBL" id="PHU38016.1"/>
    </source>
</evidence>
<evidence type="ECO:0000256" key="11">
    <source>
        <dbReference type="NCBIfam" id="TIGR00665"/>
    </source>
</evidence>
<dbReference type="FunFam" id="1.10.860.10:FF:000001">
    <property type="entry name" value="Replicative DNA helicase"/>
    <property type="match status" value="1"/>
</dbReference>
<evidence type="ECO:0000256" key="8">
    <source>
        <dbReference type="ARBA" id="ARBA00023125"/>
    </source>
</evidence>
<evidence type="ECO:0000313" key="15">
    <source>
        <dbReference type="Proteomes" id="UP000224563"/>
    </source>
</evidence>
<evidence type="ECO:0000256" key="4">
    <source>
        <dbReference type="ARBA" id="ARBA00022741"/>
    </source>
</evidence>
<evidence type="ECO:0000256" key="9">
    <source>
        <dbReference type="ARBA" id="ARBA00023235"/>
    </source>
</evidence>
<dbReference type="FunFam" id="3.40.50.300:FF:000076">
    <property type="entry name" value="Replicative DNA helicase"/>
    <property type="match status" value="1"/>
</dbReference>
<name>A0A2G3E409_9FIRM</name>
<dbReference type="NCBIfam" id="TIGR00665">
    <property type="entry name" value="DnaB"/>
    <property type="match status" value="1"/>
</dbReference>
<dbReference type="Gene3D" id="3.40.50.300">
    <property type="entry name" value="P-loop containing nucleotide triphosphate hydrolases"/>
    <property type="match status" value="1"/>
</dbReference>
<protein>
    <recommendedName>
        <fullName evidence="11 12">Replicative DNA helicase</fullName>
        <ecNumber evidence="11 12">5.6.2.3</ecNumber>
    </recommendedName>
</protein>
<keyword evidence="2 12" id="KW-0639">Primosome</keyword>
<dbReference type="NCBIfam" id="NF004384">
    <property type="entry name" value="PRK05748.1"/>
    <property type="match status" value="1"/>
</dbReference>
<dbReference type="InterPro" id="IPR007693">
    <property type="entry name" value="DNA_helicase_DnaB-like_N"/>
</dbReference>
<evidence type="ECO:0000259" key="13">
    <source>
        <dbReference type="PROSITE" id="PS51199"/>
    </source>
</evidence>
<dbReference type="GO" id="GO:0005524">
    <property type="term" value="F:ATP binding"/>
    <property type="evidence" value="ECO:0007669"/>
    <property type="project" value="UniProtKB-UniRule"/>
</dbReference>
<comment type="similarity">
    <text evidence="1 12">Belongs to the helicase family. DnaB subfamily.</text>
</comment>
<dbReference type="PROSITE" id="PS51199">
    <property type="entry name" value="SF4_HELICASE"/>
    <property type="match status" value="1"/>
</dbReference>
<dbReference type="GO" id="GO:0043139">
    <property type="term" value="F:5'-3' DNA helicase activity"/>
    <property type="evidence" value="ECO:0007669"/>
    <property type="project" value="UniProtKB-EC"/>
</dbReference>
<dbReference type="InterPro" id="IPR007692">
    <property type="entry name" value="DNA_helicase_DnaB"/>
</dbReference>
<dbReference type="GO" id="GO:0016887">
    <property type="term" value="F:ATP hydrolysis activity"/>
    <property type="evidence" value="ECO:0007669"/>
    <property type="project" value="RHEA"/>
</dbReference>
<dbReference type="InterPro" id="IPR027417">
    <property type="entry name" value="P-loop_NTPase"/>
</dbReference>
<dbReference type="SUPFAM" id="SSF48024">
    <property type="entry name" value="N-terminal domain of DnaB helicase"/>
    <property type="match status" value="1"/>
</dbReference>
<organism evidence="14 15">
    <name type="scientific">Agathobacter ruminis</name>
    <dbReference type="NCBI Taxonomy" id="1712665"/>
    <lineage>
        <taxon>Bacteria</taxon>
        <taxon>Bacillati</taxon>
        <taxon>Bacillota</taxon>
        <taxon>Clostridia</taxon>
        <taxon>Lachnospirales</taxon>
        <taxon>Lachnospiraceae</taxon>
        <taxon>Agathobacter</taxon>
    </lineage>
</organism>
<dbReference type="GO" id="GO:0003677">
    <property type="term" value="F:DNA binding"/>
    <property type="evidence" value="ECO:0007669"/>
    <property type="project" value="UniProtKB-UniRule"/>
</dbReference>
<evidence type="ECO:0000256" key="12">
    <source>
        <dbReference type="RuleBase" id="RU362085"/>
    </source>
</evidence>
<reference evidence="14 15" key="1">
    <citation type="submission" date="2017-10" db="EMBL/GenBank/DDBJ databases">
        <title>Resolving the taxonomy of Roseburia spp., Eubacterium rectale and Agathobacter spp. through phylogenomic analysis.</title>
        <authorList>
            <person name="Sheridan P.O."/>
            <person name="Walker A.W."/>
            <person name="Duncan S.H."/>
            <person name="Scott K.P."/>
            <person name="Toole P.W.O."/>
            <person name="Luis P."/>
            <person name="Flint H.J."/>
        </authorList>
    </citation>
    <scope>NUCLEOTIDE SEQUENCE [LARGE SCALE GENOMIC DNA]</scope>
    <source>
        <strain evidence="14 15">JK623</strain>
    </source>
</reference>
<dbReference type="PANTHER" id="PTHR30153:SF2">
    <property type="entry name" value="REPLICATIVE DNA HELICASE"/>
    <property type="match status" value="1"/>
</dbReference>
<dbReference type="InterPro" id="IPR007694">
    <property type="entry name" value="DNA_helicase_DnaB-like_C"/>
</dbReference>
<dbReference type="InterPro" id="IPR036185">
    <property type="entry name" value="DNA_heli_DnaB-like_N_sf"/>
</dbReference>
<keyword evidence="6 12" id="KW-0347">Helicase</keyword>
<feature type="domain" description="SF4 helicase" evidence="13">
    <location>
        <begin position="179"/>
        <end position="446"/>
    </location>
</feature>
<dbReference type="Gene3D" id="1.10.860.10">
    <property type="entry name" value="DNAb Helicase, Chain A"/>
    <property type="match status" value="1"/>
</dbReference>
<evidence type="ECO:0000256" key="7">
    <source>
        <dbReference type="ARBA" id="ARBA00022840"/>
    </source>
</evidence>
<evidence type="ECO:0000256" key="10">
    <source>
        <dbReference type="ARBA" id="ARBA00048954"/>
    </source>
</evidence>
<reference evidence="14 15" key="2">
    <citation type="submission" date="2017-10" db="EMBL/GenBank/DDBJ databases">
        <authorList>
            <person name="Banno H."/>
            <person name="Chua N.-H."/>
        </authorList>
    </citation>
    <scope>NUCLEOTIDE SEQUENCE [LARGE SCALE GENOMIC DNA]</scope>
    <source>
        <strain evidence="14 15">JK623</strain>
    </source>
</reference>
<evidence type="ECO:0000256" key="2">
    <source>
        <dbReference type="ARBA" id="ARBA00022515"/>
    </source>
</evidence>
<dbReference type="Pfam" id="PF03796">
    <property type="entry name" value="DnaB_C"/>
    <property type="match status" value="1"/>
</dbReference>
<evidence type="ECO:0000256" key="6">
    <source>
        <dbReference type="ARBA" id="ARBA00022806"/>
    </source>
</evidence>
<evidence type="ECO:0000256" key="5">
    <source>
        <dbReference type="ARBA" id="ARBA00022801"/>
    </source>
</evidence>
<keyword evidence="15" id="KW-1185">Reference proteome</keyword>
<sequence length="450" mass="50451">MDETILTRIKPNSIEAEQSVIGSMIMDKDAISTALEILIKEDFYHKQYGVVYESMVELYNEGKPVDLVTLQSKLKEKDVPESVQSMEFVRDLVTAVPTSANIRYYANIVKEMAIKRRLIDIMDGIENDCYGGKESLDYIFEETERDIFKILNTRQTEDAVPIRKVAMNVLEKIEKASQQSGAVTGIPTGFTDLDYRTAGLQPSDLILIAARPAMGKTAFVLNVAKHICFNQGRAAAVFSLEMSKEQLVNRMLSMESKVDAQAMRNGTVSDADWEKLVEGAGIIGNSKLIIDDTPGITLTELRSKCRKFKLDQGLDIVIIDYLQLMSGSGGKSSESRQQEISEISRGLKALARELNVPVIALSQLSRAVEQRPDHRPMLSDLRESGAIEQDADIVMFIYRDDYYHPDSEDRGISEIIIAKQRSGPIGTVKLAWLPQYTQFANLEREQFSNE</sequence>
<comment type="catalytic activity">
    <reaction evidence="10 12">
        <text>ATP + H2O = ADP + phosphate + H(+)</text>
        <dbReference type="Rhea" id="RHEA:13065"/>
        <dbReference type="ChEBI" id="CHEBI:15377"/>
        <dbReference type="ChEBI" id="CHEBI:15378"/>
        <dbReference type="ChEBI" id="CHEBI:30616"/>
        <dbReference type="ChEBI" id="CHEBI:43474"/>
        <dbReference type="ChEBI" id="CHEBI:456216"/>
        <dbReference type="EC" id="5.6.2.3"/>
    </reaction>
</comment>
<keyword evidence="5 12" id="KW-0378">Hydrolase</keyword>
<dbReference type="RefSeq" id="WP_031543959.1">
    <property type="nucleotide sequence ID" value="NZ_JANSWH010000070.1"/>
</dbReference>